<dbReference type="Pfam" id="PF00724">
    <property type="entry name" value="Oxidored_FMN"/>
    <property type="match status" value="1"/>
</dbReference>
<dbReference type="CDD" id="cd02932">
    <property type="entry name" value="OYE_YqiM_FMN"/>
    <property type="match status" value="1"/>
</dbReference>
<keyword evidence="4" id="KW-0521">NADP</keyword>
<dbReference type="InterPro" id="IPR001155">
    <property type="entry name" value="OxRdtase_FMN_N"/>
</dbReference>
<keyword evidence="2" id="KW-0285">Flavoprotein</keyword>
<protein>
    <submittedName>
        <fullName evidence="7">2,4-dienoyl-CoA reductase-like NADH-dependent reductase (Old Yellow Enzyme family)</fullName>
    </submittedName>
</protein>
<evidence type="ECO:0000256" key="5">
    <source>
        <dbReference type="ARBA" id="ARBA00023002"/>
    </source>
</evidence>
<name>A0ABU0RBN5_9MICO</name>
<sequence>MSGDEVATTPALFTPITIRGLTIRNRVWVPPLCQYSVTARDGVPHDWHLVHLGAMAAGGAGLVIAEATAVNPEGRISDHDTGLWNEEQATAWARITRFLHSQGAASGIQLAHAGRKASIWPEPMRRPGSQPLDEGGWPTVSASAIAFDGYAEPVALDEAGIVQVIDDFRSAARRAVDAGFDLVEVHAAHGYLVHQFLSPLSNVRTDRWGGSLENRARLLLEIVRAVRTEIGELVPLFVRFSATDWTPGGWDEEQTATVAGWAQNAGADFFDVSTGGLVAAADIPVGPGYQAHFAEYVGERSDVPVSAVGRITNARHADDLVATGRADAIMLGKAMMRDPHFALRAAHELGAGTAMWPYQYLRARPEVNDGEW</sequence>
<dbReference type="EMBL" id="JAUSYY010000001">
    <property type="protein sequence ID" value="MDQ0895476.1"/>
    <property type="molecule type" value="Genomic_DNA"/>
</dbReference>
<evidence type="ECO:0000256" key="1">
    <source>
        <dbReference type="ARBA" id="ARBA00001917"/>
    </source>
</evidence>
<accession>A0ABU0RBN5</accession>
<comment type="caution">
    <text evidence="7">The sequence shown here is derived from an EMBL/GenBank/DDBJ whole genome shotgun (WGS) entry which is preliminary data.</text>
</comment>
<gene>
    <name evidence="7" type="ORF">QFZ26_003031</name>
</gene>
<proteinExistence type="predicted"/>
<dbReference type="PANTHER" id="PTHR43303">
    <property type="entry name" value="NADPH DEHYDROGENASE C23G7.10C-RELATED"/>
    <property type="match status" value="1"/>
</dbReference>
<keyword evidence="5" id="KW-0560">Oxidoreductase</keyword>
<dbReference type="Gene3D" id="3.20.20.70">
    <property type="entry name" value="Aldolase class I"/>
    <property type="match status" value="1"/>
</dbReference>
<dbReference type="Proteomes" id="UP001239083">
    <property type="component" value="Unassembled WGS sequence"/>
</dbReference>
<dbReference type="InterPro" id="IPR044152">
    <property type="entry name" value="YqjM-like"/>
</dbReference>
<dbReference type="InterPro" id="IPR013785">
    <property type="entry name" value="Aldolase_TIM"/>
</dbReference>
<evidence type="ECO:0000313" key="7">
    <source>
        <dbReference type="EMBL" id="MDQ0895476.1"/>
    </source>
</evidence>
<evidence type="ECO:0000259" key="6">
    <source>
        <dbReference type="Pfam" id="PF00724"/>
    </source>
</evidence>
<feature type="domain" description="NADH:flavin oxidoreductase/NADH oxidase N-terminal" evidence="6">
    <location>
        <begin position="12"/>
        <end position="349"/>
    </location>
</feature>
<dbReference type="PANTHER" id="PTHR43303:SF4">
    <property type="entry name" value="NADPH DEHYDROGENASE C23G7.10C-RELATED"/>
    <property type="match status" value="1"/>
</dbReference>
<keyword evidence="3" id="KW-0288">FMN</keyword>
<evidence type="ECO:0000313" key="8">
    <source>
        <dbReference type="Proteomes" id="UP001239083"/>
    </source>
</evidence>
<keyword evidence="8" id="KW-1185">Reference proteome</keyword>
<organism evidence="7 8">
    <name type="scientific">Agromyces ramosus</name>
    <dbReference type="NCBI Taxonomy" id="33879"/>
    <lineage>
        <taxon>Bacteria</taxon>
        <taxon>Bacillati</taxon>
        <taxon>Actinomycetota</taxon>
        <taxon>Actinomycetes</taxon>
        <taxon>Micrococcales</taxon>
        <taxon>Microbacteriaceae</taxon>
        <taxon>Agromyces</taxon>
    </lineage>
</organism>
<evidence type="ECO:0000256" key="2">
    <source>
        <dbReference type="ARBA" id="ARBA00022630"/>
    </source>
</evidence>
<comment type="cofactor">
    <cofactor evidence="1">
        <name>FMN</name>
        <dbReference type="ChEBI" id="CHEBI:58210"/>
    </cofactor>
</comment>
<evidence type="ECO:0000256" key="3">
    <source>
        <dbReference type="ARBA" id="ARBA00022643"/>
    </source>
</evidence>
<reference evidence="7 8" key="1">
    <citation type="submission" date="2023-07" db="EMBL/GenBank/DDBJ databases">
        <title>Comparative genomics of wheat-associated soil bacteria to identify genetic determinants of phenazine resistance.</title>
        <authorList>
            <person name="Mouncey N."/>
        </authorList>
    </citation>
    <scope>NUCLEOTIDE SEQUENCE [LARGE SCALE GENOMIC DNA]</scope>
    <source>
        <strain evidence="7 8">V3I3</strain>
    </source>
</reference>
<dbReference type="SUPFAM" id="SSF51395">
    <property type="entry name" value="FMN-linked oxidoreductases"/>
    <property type="match status" value="1"/>
</dbReference>
<evidence type="ECO:0000256" key="4">
    <source>
        <dbReference type="ARBA" id="ARBA00022857"/>
    </source>
</evidence>
<dbReference type="RefSeq" id="WP_307043586.1">
    <property type="nucleotide sequence ID" value="NZ_JAUSYY010000001.1"/>
</dbReference>